<gene>
    <name evidence="1" type="ORF">KI387_021240</name>
</gene>
<feature type="non-terminal residue" evidence="1">
    <location>
        <position position="1"/>
    </location>
</feature>
<proteinExistence type="predicted"/>
<dbReference type="AlphaFoldDB" id="A0AA38GA12"/>
<comment type="caution">
    <text evidence="1">The sequence shown here is derived from an EMBL/GenBank/DDBJ whole genome shotgun (WGS) entry which is preliminary data.</text>
</comment>
<evidence type="ECO:0000313" key="1">
    <source>
        <dbReference type="EMBL" id="KAH9319471.1"/>
    </source>
</evidence>
<name>A0AA38GA12_TAXCH</name>
<accession>A0AA38GA12</accession>
<feature type="non-terminal residue" evidence="1">
    <location>
        <position position="62"/>
    </location>
</feature>
<sequence length="62" mass="7062">ISPTSAHPADVDDLAFTFRFPNLVALSPIDRSTFSRRRFFIIDADHISGRRFYIIDADHPAD</sequence>
<protein>
    <submittedName>
        <fullName evidence="1">Uncharacterized protein</fullName>
    </submittedName>
</protein>
<dbReference type="EMBL" id="JAHRHJ020000004">
    <property type="protein sequence ID" value="KAH9319471.1"/>
    <property type="molecule type" value="Genomic_DNA"/>
</dbReference>
<evidence type="ECO:0000313" key="2">
    <source>
        <dbReference type="Proteomes" id="UP000824469"/>
    </source>
</evidence>
<reference evidence="1 2" key="1">
    <citation type="journal article" date="2021" name="Nat. Plants">
        <title>The Taxus genome provides insights into paclitaxel biosynthesis.</title>
        <authorList>
            <person name="Xiong X."/>
            <person name="Gou J."/>
            <person name="Liao Q."/>
            <person name="Li Y."/>
            <person name="Zhou Q."/>
            <person name="Bi G."/>
            <person name="Li C."/>
            <person name="Du R."/>
            <person name="Wang X."/>
            <person name="Sun T."/>
            <person name="Guo L."/>
            <person name="Liang H."/>
            <person name="Lu P."/>
            <person name="Wu Y."/>
            <person name="Zhang Z."/>
            <person name="Ro D.K."/>
            <person name="Shang Y."/>
            <person name="Huang S."/>
            <person name="Yan J."/>
        </authorList>
    </citation>
    <scope>NUCLEOTIDE SEQUENCE [LARGE SCALE GENOMIC DNA]</scope>
    <source>
        <strain evidence="1">Ta-2019</strain>
    </source>
</reference>
<dbReference type="Proteomes" id="UP000824469">
    <property type="component" value="Unassembled WGS sequence"/>
</dbReference>
<keyword evidence="2" id="KW-1185">Reference proteome</keyword>
<organism evidence="1 2">
    <name type="scientific">Taxus chinensis</name>
    <name type="common">Chinese yew</name>
    <name type="synonym">Taxus wallichiana var. chinensis</name>
    <dbReference type="NCBI Taxonomy" id="29808"/>
    <lineage>
        <taxon>Eukaryota</taxon>
        <taxon>Viridiplantae</taxon>
        <taxon>Streptophyta</taxon>
        <taxon>Embryophyta</taxon>
        <taxon>Tracheophyta</taxon>
        <taxon>Spermatophyta</taxon>
        <taxon>Pinopsida</taxon>
        <taxon>Pinidae</taxon>
        <taxon>Conifers II</taxon>
        <taxon>Cupressales</taxon>
        <taxon>Taxaceae</taxon>
        <taxon>Taxus</taxon>
    </lineage>
</organism>